<dbReference type="Gene3D" id="3.90.1170.20">
    <property type="entry name" value="Quinolinate phosphoribosyl transferase, N-terminal domain"/>
    <property type="match status" value="1"/>
</dbReference>
<evidence type="ECO:0000256" key="3">
    <source>
        <dbReference type="ARBA" id="ARBA00009400"/>
    </source>
</evidence>
<comment type="similarity">
    <text evidence="3 12">Belongs to the NadC/ModD family.</text>
</comment>
<evidence type="ECO:0000259" key="13">
    <source>
        <dbReference type="Pfam" id="PF01729"/>
    </source>
</evidence>
<dbReference type="Gene3D" id="3.20.20.70">
    <property type="entry name" value="Aldolase class I"/>
    <property type="match status" value="1"/>
</dbReference>
<evidence type="ECO:0000256" key="7">
    <source>
        <dbReference type="ARBA" id="ARBA00022676"/>
    </source>
</evidence>
<dbReference type="Pfam" id="PF02749">
    <property type="entry name" value="QRPTase_N"/>
    <property type="match status" value="1"/>
</dbReference>
<evidence type="ECO:0000256" key="1">
    <source>
        <dbReference type="ARBA" id="ARBA00003237"/>
    </source>
</evidence>
<dbReference type="Pfam" id="PF01729">
    <property type="entry name" value="QRPTase_C"/>
    <property type="match status" value="1"/>
</dbReference>
<dbReference type="EMBL" id="AP018492">
    <property type="protein sequence ID" value="BBC61148.1"/>
    <property type="molecule type" value="Genomic_DNA"/>
</dbReference>
<comment type="subunit">
    <text evidence="4">Hexamer formed by 3 homodimers.</text>
</comment>
<dbReference type="InterPro" id="IPR036068">
    <property type="entry name" value="Nicotinate_pribotase-like_C"/>
</dbReference>
<evidence type="ECO:0000256" key="8">
    <source>
        <dbReference type="ARBA" id="ARBA00022679"/>
    </source>
</evidence>
<dbReference type="PANTHER" id="PTHR32179">
    <property type="entry name" value="NICOTINATE-NUCLEOTIDE PYROPHOSPHORYLASE [CARBOXYLATING]"/>
    <property type="match status" value="1"/>
</dbReference>
<dbReference type="GO" id="GO:0004514">
    <property type="term" value="F:nicotinate-nucleotide diphosphorylase (carboxylating) activity"/>
    <property type="evidence" value="ECO:0007669"/>
    <property type="project" value="UniProtKB-EC"/>
</dbReference>
<evidence type="ECO:0000256" key="11">
    <source>
        <dbReference type="ARBA" id="ARBA00069173"/>
    </source>
</evidence>
<dbReference type="Proteomes" id="UP000269226">
    <property type="component" value="Chromosome"/>
</dbReference>
<proteinExistence type="inferred from homology"/>
<dbReference type="InterPro" id="IPR002638">
    <property type="entry name" value="Quinolinate_PRibosylTrfase_C"/>
</dbReference>
<dbReference type="FunFam" id="3.20.20.70:FF:000030">
    <property type="entry name" value="Nicotinate-nucleotide pyrophosphorylase, carboxylating"/>
    <property type="match status" value="1"/>
</dbReference>
<dbReference type="AlphaFoldDB" id="A0A2Z5Y325"/>
<dbReference type="NCBIfam" id="TIGR00078">
    <property type="entry name" value="nadC"/>
    <property type="match status" value="1"/>
</dbReference>
<dbReference type="EC" id="2.4.2.19" evidence="5"/>
<evidence type="ECO:0000256" key="9">
    <source>
        <dbReference type="ARBA" id="ARBA00033102"/>
    </source>
</evidence>
<keyword evidence="8 12" id="KW-0808">Transferase</keyword>
<keyword evidence="6" id="KW-0662">Pyridine nucleotide biosynthesis</keyword>
<sequence>MNYLQLKKALSDFLNEDIGRGDQSVATIFSQTDISEGEFLLKEDGVICGLFLAPMIYHLLGEEGAVHFEVLVSEGSFQKKGTIIARVCGPTQILLTAERLILNLWQRMGGIAQATRQAIETLDDKTIRICDTRKTAPGLRQFDKYAVKQGGGFNHRMGLDDCIMLKDNHIAFSGGITKAIEKVRKNCGHTIKIEVEIETLDQFKEAVAARADIIMLDNRTPEEVCEYLNYNQGIMTEVSGGIQLDNLAAYRGCGADYLSLGYLTHSVEALDISFNSLEGKKV</sequence>
<protein>
    <recommendedName>
        <fullName evidence="11">Probable nicotinate-nucleotide pyrophosphorylase [carboxylating]</fullName>
        <ecNumber evidence="5">2.4.2.19</ecNumber>
    </recommendedName>
    <alternativeName>
        <fullName evidence="9">Quinolinate phosphoribosyltransferase [decarboxylating]</fullName>
    </alternativeName>
</protein>
<feature type="domain" description="Quinolinate phosphoribosyl transferase C-terminal" evidence="13">
    <location>
        <begin position="111"/>
        <end position="274"/>
    </location>
</feature>
<reference evidence="15 16" key="1">
    <citation type="submission" date="2018-01" db="EMBL/GenBank/DDBJ databases">
        <title>Whole genome sequence of Melissococcus plutonius DAT561.</title>
        <authorList>
            <person name="Okumura K."/>
            <person name="Takamatsu D."/>
            <person name="Okura M."/>
        </authorList>
    </citation>
    <scope>NUCLEOTIDE SEQUENCE [LARGE SCALE GENOMIC DNA]</scope>
    <source>
        <strain evidence="15 16">DAT561</strain>
    </source>
</reference>
<evidence type="ECO:0000259" key="14">
    <source>
        <dbReference type="Pfam" id="PF02749"/>
    </source>
</evidence>
<dbReference type="InterPro" id="IPR027277">
    <property type="entry name" value="NadC/ModD"/>
</dbReference>
<evidence type="ECO:0000256" key="5">
    <source>
        <dbReference type="ARBA" id="ARBA00011944"/>
    </source>
</evidence>
<evidence type="ECO:0000256" key="2">
    <source>
        <dbReference type="ARBA" id="ARBA00004893"/>
    </source>
</evidence>
<evidence type="ECO:0000256" key="4">
    <source>
        <dbReference type="ARBA" id="ARBA00011218"/>
    </source>
</evidence>
<dbReference type="InterPro" id="IPR004393">
    <property type="entry name" value="NadC"/>
</dbReference>
<accession>A0A2Z5Y325</accession>
<evidence type="ECO:0000256" key="12">
    <source>
        <dbReference type="PIRNR" id="PIRNR006250"/>
    </source>
</evidence>
<dbReference type="FunFam" id="3.90.1170.20:FF:000001">
    <property type="entry name" value="Nicotinate-nucleotide diphosphorylase (Carboxylating)"/>
    <property type="match status" value="1"/>
</dbReference>
<dbReference type="CDD" id="cd01572">
    <property type="entry name" value="QPRTase"/>
    <property type="match status" value="1"/>
</dbReference>
<dbReference type="UniPathway" id="UPA00253">
    <property type="reaction ID" value="UER00331"/>
</dbReference>
<comment type="function">
    <text evidence="1">Involved in the catabolism of quinolinic acid (QA).</text>
</comment>
<evidence type="ECO:0000256" key="6">
    <source>
        <dbReference type="ARBA" id="ARBA00022642"/>
    </source>
</evidence>
<organism evidence="15 16">
    <name type="scientific">Melissococcus plutonius</name>
    <dbReference type="NCBI Taxonomy" id="33970"/>
    <lineage>
        <taxon>Bacteria</taxon>
        <taxon>Bacillati</taxon>
        <taxon>Bacillota</taxon>
        <taxon>Bacilli</taxon>
        <taxon>Lactobacillales</taxon>
        <taxon>Enterococcaceae</taxon>
        <taxon>Melissococcus</taxon>
    </lineage>
</organism>
<dbReference type="SUPFAM" id="SSF51690">
    <property type="entry name" value="Nicotinate/Quinolinate PRTase C-terminal domain-like"/>
    <property type="match status" value="1"/>
</dbReference>
<dbReference type="PIRSF" id="PIRSF006250">
    <property type="entry name" value="NadC_ModD"/>
    <property type="match status" value="1"/>
</dbReference>
<comment type="catalytic activity">
    <reaction evidence="10">
        <text>nicotinate beta-D-ribonucleotide + CO2 + diphosphate = quinolinate + 5-phospho-alpha-D-ribose 1-diphosphate + 2 H(+)</text>
        <dbReference type="Rhea" id="RHEA:12733"/>
        <dbReference type="ChEBI" id="CHEBI:15378"/>
        <dbReference type="ChEBI" id="CHEBI:16526"/>
        <dbReference type="ChEBI" id="CHEBI:29959"/>
        <dbReference type="ChEBI" id="CHEBI:33019"/>
        <dbReference type="ChEBI" id="CHEBI:57502"/>
        <dbReference type="ChEBI" id="CHEBI:58017"/>
        <dbReference type="EC" id="2.4.2.19"/>
    </reaction>
</comment>
<dbReference type="GO" id="GO:0009435">
    <property type="term" value="P:NAD+ biosynthetic process"/>
    <property type="evidence" value="ECO:0007669"/>
    <property type="project" value="UniProtKB-UniPathway"/>
</dbReference>
<feature type="domain" description="Quinolinate phosphoribosyl transferase N-terminal" evidence="14">
    <location>
        <begin position="32"/>
        <end position="108"/>
    </location>
</feature>
<dbReference type="SUPFAM" id="SSF54675">
    <property type="entry name" value="Nicotinate/Quinolinate PRTase N-terminal domain-like"/>
    <property type="match status" value="1"/>
</dbReference>
<evidence type="ECO:0000313" key="16">
    <source>
        <dbReference type="Proteomes" id="UP000269226"/>
    </source>
</evidence>
<dbReference type="PANTHER" id="PTHR32179:SF3">
    <property type="entry name" value="NICOTINATE-NUCLEOTIDE PYROPHOSPHORYLASE [CARBOXYLATING]"/>
    <property type="match status" value="1"/>
</dbReference>
<evidence type="ECO:0000313" key="15">
    <source>
        <dbReference type="EMBL" id="BBC61148.1"/>
    </source>
</evidence>
<dbReference type="GO" id="GO:0034213">
    <property type="term" value="P:quinolinate catabolic process"/>
    <property type="evidence" value="ECO:0007669"/>
    <property type="project" value="TreeGrafter"/>
</dbReference>
<dbReference type="InterPro" id="IPR022412">
    <property type="entry name" value="Quinolinate_PRibosylTrfase_N"/>
</dbReference>
<dbReference type="InterPro" id="IPR037128">
    <property type="entry name" value="Quinolinate_PRibosylTase_N_sf"/>
</dbReference>
<evidence type="ECO:0000256" key="10">
    <source>
        <dbReference type="ARBA" id="ARBA00047445"/>
    </source>
</evidence>
<dbReference type="InterPro" id="IPR013785">
    <property type="entry name" value="Aldolase_TIM"/>
</dbReference>
<dbReference type="GeneID" id="57043587"/>
<gene>
    <name evidence="15" type="ORF">DAT561_1038</name>
</gene>
<keyword evidence="7 12" id="KW-0328">Glycosyltransferase</keyword>
<dbReference type="RefSeq" id="WP_015695048.1">
    <property type="nucleotide sequence ID" value="NZ_AP018492.1"/>
</dbReference>
<comment type="pathway">
    <text evidence="2">Cofactor biosynthesis; NAD(+) biosynthesis; nicotinate D-ribonucleotide from quinolinate: step 1/1.</text>
</comment>
<name>A0A2Z5Y325_9ENTE</name>
<dbReference type="GO" id="GO:0005737">
    <property type="term" value="C:cytoplasm"/>
    <property type="evidence" value="ECO:0007669"/>
    <property type="project" value="TreeGrafter"/>
</dbReference>